<dbReference type="EMBL" id="FMKA01000039">
    <property type="protein sequence ID" value="SCP99372.1"/>
    <property type="molecule type" value="Genomic_DNA"/>
</dbReference>
<accession>A0A1D3TY86</accession>
<dbReference type="Proteomes" id="UP000199315">
    <property type="component" value="Unassembled WGS sequence"/>
</dbReference>
<gene>
    <name evidence="3" type="ORF">SAMN05421730_103919</name>
</gene>
<keyword evidence="2" id="KW-0732">Signal</keyword>
<evidence type="ECO:0000256" key="2">
    <source>
        <dbReference type="SAM" id="SignalP"/>
    </source>
</evidence>
<proteinExistence type="predicted"/>
<dbReference type="PROSITE" id="PS51257">
    <property type="entry name" value="PROKAR_LIPOPROTEIN"/>
    <property type="match status" value="1"/>
</dbReference>
<feature type="chain" id="PRO_5039331505" description="SurA N-terminal domain-containing protein" evidence="2">
    <location>
        <begin position="25"/>
        <end position="338"/>
    </location>
</feature>
<feature type="signal peptide" evidence="2">
    <location>
        <begin position="1"/>
        <end position="24"/>
    </location>
</feature>
<evidence type="ECO:0008006" key="5">
    <source>
        <dbReference type="Google" id="ProtNLM"/>
    </source>
</evidence>
<feature type="region of interest" description="Disordered" evidence="1">
    <location>
        <begin position="20"/>
        <end position="78"/>
    </location>
</feature>
<organism evidence="3 4">
    <name type="scientific">Anaerobium acetethylicum</name>
    <dbReference type="NCBI Taxonomy" id="1619234"/>
    <lineage>
        <taxon>Bacteria</taxon>
        <taxon>Bacillati</taxon>
        <taxon>Bacillota</taxon>
        <taxon>Clostridia</taxon>
        <taxon>Lachnospirales</taxon>
        <taxon>Lachnospiraceae</taxon>
        <taxon>Anaerobium</taxon>
    </lineage>
</organism>
<dbReference type="AlphaFoldDB" id="A0A1D3TY86"/>
<dbReference type="RefSeq" id="WP_091236746.1">
    <property type="nucleotide sequence ID" value="NZ_FMKA01000039.1"/>
</dbReference>
<keyword evidence="4" id="KW-1185">Reference proteome</keyword>
<feature type="compositionally biased region" description="Acidic residues" evidence="1">
    <location>
        <begin position="34"/>
        <end position="76"/>
    </location>
</feature>
<name>A0A1D3TY86_9FIRM</name>
<evidence type="ECO:0000313" key="4">
    <source>
        <dbReference type="Proteomes" id="UP000199315"/>
    </source>
</evidence>
<protein>
    <recommendedName>
        <fullName evidence="5">SurA N-terminal domain-containing protein</fullName>
    </recommendedName>
</protein>
<reference evidence="3 4" key="1">
    <citation type="submission" date="2016-09" db="EMBL/GenBank/DDBJ databases">
        <authorList>
            <person name="Capua I."/>
            <person name="De Benedictis P."/>
            <person name="Joannis T."/>
            <person name="Lombin L.H."/>
            <person name="Cattoli G."/>
        </authorList>
    </citation>
    <scope>NUCLEOTIDE SEQUENCE [LARGE SCALE GENOMIC DNA]</scope>
    <source>
        <strain evidence="3 4">GluBS11</strain>
    </source>
</reference>
<sequence>MRKNQLVAWILVLALMGTATSCTSKESDGKLADSEETQTEEEATAETGTEETGTEETGTEETEPEETDQEEPGESGEADKERIMAEFNGMVSAEDVELSKVILFMQENMKSVGEEQGTAMVLRLEELQTAKQAELEEKFYGGTIQEAFQQSGLGLEEVNLPELIQNSELKALVTLAKESGYKIEMAEGSCFPVIDYSIYQQFGSYTAMDIRDYIDIMAVESGKRFARDAALGIGWDEVVERAVLQEAFLKSYPDSGKTATVKELYERYEHITMNGLDNTPLFDYGSRKMSEEAKNAYSAALSLDRGSEYLDKLGAFMKIASENGYVLTAEVKAFIQAN</sequence>
<evidence type="ECO:0000256" key="1">
    <source>
        <dbReference type="SAM" id="MobiDB-lite"/>
    </source>
</evidence>
<dbReference type="OrthoDB" id="116695at2"/>
<evidence type="ECO:0000313" key="3">
    <source>
        <dbReference type="EMBL" id="SCP99372.1"/>
    </source>
</evidence>
<dbReference type="STRING" id="1619234.SAMN05421730_103919"/>